<sequence>MSEVRPVRRRSEKTLLGWRHEVLVPSPGPPPRRPAPEEHSDVSAEWVAAQRRSEADINRPLLFVLLALVAIGTVLVLLAMLGAMPFFLAATGWVACLAVALPVVVALMQSRQAVGDRLADERDRRALELEEKRRLLRERQEAHAAEYTEWQTRRRAYEAQPRWHAVEVPPGTGRVVVTGGANVGWSALLTTIGAARLRDGGDLTVVDLSGRAAAGEFVSLVQRCGLIPRVWVLPADLPRMKLGSDLDAAHRADILASTVLAIDPRADIEADRTILVKVFDVLGEDTAIMRVTAALGMLGLPGAADTRDDPALALLSEYERKELRAAFTGDTAAMERAPDLQRALTPFEGLGSRAEQEPYAQVKIIATDRSTGEFAGRAYGTYTLDSLSELLDLRARRGGTGRPWARTIVLCGADTLPGWAVERLVHAAERVSVGLVLMYRETDGNALSWLGADGTLPVVMRQPGAGSAAATAAFLGAGSRGRVHRLTEVVGTALDESAADGYVTDTAESVTAAVPVRYTARSIAPLDLVRHIRSATAWGRATAHAAENDDPVDDDGTDRLTDRRLDTYGLQQLPPTAMVLPAPSGGPVVADANPGILTLATATLTPVGDPAPERIVRPEEEPPANIGPPPERLDWRG</sequence>
<keyword evidence="3" id="KW-1133">Transmembrane helix</keyword>
<evidence type="ECO:0000256" key="2">
    <source>
        <dbReference type="SAM" id="MobiDB-lite"/>
    </source>
</evidence>
<evidence type="ECO:0000256" key="1">
    <source>
        <dbReference type="SAM" id="Coils"/>
    </source>
</evidence>
<comment type="caution">
    <text evidence="4">The sequence shown here is derived from an EMBL/GenBank/DDBJ whole genome shotgun (WGS) entry which is preliminary data.</text>
</comment>
<keyword evidence="5" id="KW-1185">Reference proteome</keyword>
<feature type="transmembrane region" description="Helical" evidence="3">
    <location>
        <begin position="86"/>
        <end position="108"/>
    </location>
</feature>
<feature type="compositionally biased region" description="Basic and acidic residues" evidence="2">
    <location>
        <begin position="611"/>
        <end position="620"/>
    </location>
</feature>
<keyword evidence="3" id="KW-0812">Transmembrane</keyword>
<gene>
    <name evidence="4" type="ORF">EV190_101213</name>
</gene>
<proteinExistence type="predicted"/>
<feature type="region of interest" description="Disordered" evidence="2">
    <location>
        <begin position="22"/>
        <end position="41"/>
    </location>
</feature>
<evidence type="ECO:0000256" key="3">
    <source>
        <dbReference type="SAM" id="Phobius"/>
    </source>
</evidence>
<name>A0A4R6V3U7_9ACTN</name>
<dbReference type="EMBL" id="SNYN01000001">
    <property type="protein sequence ID" value="TDQ54894.1"/>
    <property type="molecule type" value="Genomic_DNA"/>
</dbReference>
<feature type="transmembrane region" description="Helical" evidence="3">
    <location>
        <begin position="61"/>
        <end position="80"/>
    </location>
</feature>
<dbReference type="AlphaFoldDB" id="A0A4R6V3U7"/>
<feature type="coiled-coil region" evidence="1">
    <location>
        <begin position="119"/>
        <end position="146"/>
    </location>
</feature>
<protein>
    <submittedName>
        <fullName evidence="4">Uncharacterized protein</fullName>
    </submittedName>
</protein>
<dbReference type="Proteomes" id="UP000295281">
    <property type="component" value="Unassembled WGS sequence"/>
</dbReference>
<organism evidence="4 5">
    <name type="scientific">Actinorugispora endophytica</name>
    <dbReference type="NCBI Taxonomy" id="1605990"/>
    <lineage>
        <taxon>Bacteria</taxon>
        <taxon>Bacillati</taxon>
        <taxon>Actinomycetota</taxon>
        <taxon>Actinomycetes</taxon>
        <taxon>Streptosporangiales</taxon>
        <taxon>Nocardiopsidaceae</taxon>
        <taxon>Actinorugispora</taxon>
    </lineage>
</organism>
<keyword evidence="1" id="KW-0175">Coiled coil</keyword>
<feature type="region of interest" description="Disordered" evidence="2">
    <location>
        <begin position="604"/>
        <end position="637"/>
    </location>
</feature>
<evidence type="ECO:0000313" key="4">
    <source>
        <dbReference type="EMBL" id="TDQ54894.1"/>
    </source>
</evidence>
<evidence type="ECO:0000313" key="5">
    <source>
        <dbReference type="Proteomes" id="UP000295281"/>
    </source>
</evidence>
<accession>A0A4R6V3U7</accession>
<dbReference type="OrthoDB" id="3797687at2"/>
<reference evidence="4 5" key="1">
    <citation type="submission" date="2019-03" db="EMBL/GenBank/DDBJ databases">
        <title>Genomic Encyclopedia of Type Strains, Phase IV (KMG-IV): sequencing the most valuable type-strain genomes for metagenomic binning, comparative biology and taxonomic classification.</title>
        <authorList>
            <person name="Goeker M."/>
        </authorList>
    </citation>
    <scope>NUCLEOTIDE SEQUENCE [LARGE SCALE GENOMIC DNA]</scope>
    <source>
        <strain evidence="4 5">DSM 46770</strain>
    </source>
</reference>
<keyword evidence="3" id="KW-0472">Membrane</keyword>